<dbReference type="HOGENOM" id="CLU_188576_0_0_1"/>
<keyword evidence="2" id="KW-0732">Signal</keyword>
<evidence type="ECO:0000313" key="3">
    <source>
        <dbReference type="EMBL" id="EXX68900.1"/>
    </source>
</evidence>
<feature type="chain" id="PRO_5001474594" evidence="2">
    <location>
        <begin position="23"/>
        <end position="87"/>
    </location>
</feature>
<dbReference type="OrthoDB" id="2438987at2759"/>
<sequence>MLSSKVISFITFFVVIIAVVLSVTSAPVAAPVDADEANGNQTILQSDSVPVASDGGDISLYSDDDAKKIPEDVVDKGNSAKGDGKGQ</sequence>
<evidence type="ECO:0000313" key="4">
    <source>
        <dbReference type="Proteomes" id="UP000022910"/>
    </source>
</evidence>
<dbReference type="AlphaFoldDB" id="A0A015JNV7"/>
<proteinExistence type="predicted"/>
<keyword evidence="4" id="KW-1185">Reference proteome</keyword>
<accession>A0A015JNV7</accession>
<evidence type="ECO:0000256" key="2">
    <source>
        <dbReference type="SAM" id="SignalP"/>
    </source>
</evidence>
<feature type="signal peptide" evidence="2">
    <location>
        <begin position="1"/>
        <end position="22"/>
    </location>
</feature>
<feature type="region of interest" description="Disordered" evidence="1">
    <location>
        <begin position="61"/>
        <end position="87"/>
    </location>
</feature>
<gene>
    <name evidence="3" type="ORF">RirG_100880</name>
</gene>
<comment type="caution">
    <text evidence="3">The sequence shown here is derived from an EMBL/GenBank/DDBJ whole genome shotgun (WGS) entry which is preliminary data.</text>
</comment>
<dbReference type="Proteomes" id="UP000022910">
    <property type="component" value="Unassembled WGS sequence"/>
</dbReference>
<protein>
    <submittedName>
        <fullName evidence="3">Uncharacterized protein</fullName>
    </submittedName>
</protein>
<reference evidence="3 4" key="1">
    <citation type="submission" date="2014-02" db="EMBL/GenBank/DDBJ databases">
        <title>Single nucleus genome sequencing reveals high similarity among nuclei of an endomycorrhizal fungus.</title>
        <authorList>
            <person name="Lin K."/>
            <person name="Geurts R."/>
            <person name="Zhang Z."/>
            <person name="Limpens E."/>
            <person name="Saunders D.G."/>
            <person name="Mu D."/>
            <person name="Pang E."/>
            <person name="Cao H."/>
            <person name="Cha H."/>
            <person name="Lin T."/>
            <person name="Zhou Q."/>
            <person name="Shang Y."/>
            <person name="Li Y."/>
            <person name="Ivanov S."/>
            <person name="Sharma T."/>
            <person name="Velzen R.V."/>
            <person name="Ruijter N.D."/>
            <person name="Aanen D.K."/>
            <person name="Win J."/>
            <person name="Kamoun S."/>
            <person name="Bisseling T."/>
            <person name="Huang S."/>
        </authorList>
    </citation>
    <scope>NUCLEOTIDE SEQUENCE [LARGE SCALE GENOMIC DNA]</scope>
    <source>
        <strain evidence="4">DAOM197198w</strain>
    </source>
</reference>
<dbReference type="EMBL" id="JEMT01017079">
    <property type="protein sequence ID" value="EXX68900.1"/>
    <property type="molecule type" value="Genomic_DNA"/>
</dbReference>
<evidence type="ECO:0000256" key="1">
    <source>
        <dbReference type="SAM" id="MobiDB-lite"/>
    </source>
</evidence>
<name>A0A015JNV7_RHIIW</name>
<organism evidence="3 4">
    <name type="scientific">Rhizophagus irregularis (strain DAOM 197198w)</name>
    <name type="common">Glomus intraradices</name>
    <dbReference type="NCBI Taxonomy" id="1432141"/>
    <lineage>
        <taxon>Eukaryota</taxon>
        <taxon>Fungi</taxon>
        <taxon>Fungi incertae sedis</taxon>
        <taxon>Mucoromycota</taxon>
        <taxon>Glomeromycotina</taxon>
        <taxon>Glomeromycetes</taxon>
        <taxon>Glomerales</taxon>
        <taxon>Glomeraceae</taxon>
        <taxon>Rhizophagus</taxon>
    </lineage>
</organism>
<feature type="compositionally biased region" description="Basic and acidic residues" evidence="1">
    <location>
        <begin position="64"/>
        <end position="75"/>
    </location>
</feature>